<evidence type="ECO:0000313" key="3">
    <source>
        <dbReference type="EMBL" id="QJH95542.1"/>
    </source>
</evidence>
<dbReference type="EMBL" id="MT145193">
    <property type="protein sequence ID" value="QJI05025.1"/>
    <property type="molecule type" value="Genomic_DNA"/>
</dbReference>
<dbReference type="EMBL" id="MT141578">
    <property type="protein sequence ID" value="QJA67967.1"/>
    <property type="molecule type" value="Genomic_DNA"/>
</dbReference>
<dbReference type="EMBL" id="MT144622">
    <property type="protein sequence ID" value="QJH95542.1"/>
    <property type="molecule type" value="Genomic_DNA"/>
</dbReference>
<dbReference type="EMBL" id="MT144127">
    <property type="protein sequence ID" value="QJA49254.1"/>
    <property type="molecule type" value="Genomic_DNA"/>
</dbReference>
<evidence type="ECO:0000313" key="2">
    <source>
        <dbReference type="EMBL" id="QJA67967.1"/>
    </source>
</evidence>
<reference evidence="1" key="1">
    <citation type="submission" date="2020-03" db="EMBL/GenBank/DDBJ databases">
        <title>The deep terrestrial virosphere.</title>
        <authorList>
            <person name="Holmfeldt K."/>
            <person name="Nilsson E."/>
            <person name="Simone D."/>
            <person name="Lopez-Fernandez M."/>
            <person name="Wu X."/>
            <person name="de Brujin I."/>
            <person name="Lundin D."/>
            <person name="Andersson A."/>
            <person name="Bertilsson S."/>
            <person name="Dopson M."/>
        </authorList>
    </citation>
    <scope>NUCLEOTIDE SEQUENCE</scope>
    <source>
        <strain evidence="4">MM415A00131</strain>
        <strain evidence="2">MM415B00138</strain>
        <strain evidence="1">TM448A01279</strain>
        <strain evidence="3">TM448B00456</strain>
    </source>
</reference>
<proteinExistence type="predicted"/>
<dbReference type="AlphaFoldDB" id="A0A6H1ZNW0"/>
<name>A0A6H1ZNW0_9ZZZZ</name>
<accession>A0A6H1ZNW0</accession>
<organism evidence="1">
    <name type="scientific">viral metagenome</name>
    <dbReference type="NCBI Taxonomy" id="1070528"/>
    <lineage>
        <taxon>unclassified sequences</taxon>
        <taxon>metagenomes</taxon>
        <taxon>organismal metagenomes</taxon>
    </lineage>
</organism>
<evidence type="ECO:0000313" key="4">
    <source>
        <dbReference type="EMBL" id="QJI05025.1"/>
    </source>
</evidence>
<protein>
    <submittedName>
        <fullName evidence="1">Uncharacterized protein</fullName>
    </submittedName>
</protein>
<evidence type="ECO:0000313" key="1">
    <source>
        <dbReference type="EMBL" id="QJA49254.1"/>
    </source>
</evidence>
<sequence>MKITKFVQFDQEVDIELSSEDVQAIFDSEPDSLPNVLYGLNTVATFLKGVSDSKIAEMTDGQREVVSKFLSTQSDRYNL</sequence>
<gene>
    <name evidence="4" type="ORF">MM415A00131_0043</name>
    <name evidence="2" type="ORF">MM415B00138_0017</name>
    <name evidence="1" type="ORF">TM448A01279_0007</name>
    <name evidence="3" type="ORF">TM448B00456_0023</name>
</gene>